<organism evidence="2 3">
    <name type="scientific">Arsenicicoccus bolidensis</name>
    <dbReference type="NCBI Taxonomy" id="229480"/>
    <lineage>
        <taxon>Bacteria</taxon>
        <taxon>Bacillati</taxon>
        <taxon>Actinomycetota</taxon>
        <taxon>Actinomycetes</taxon>
        <taxon>Micrococcales</taxon>
        <taxon>Intrasporangiaceae</taxon>
        <taxon>Arsenicicoccus</taxon>
    </lineage>
</organism>
<proteinExistence type="predicted"/>
<dbReference type="Proteomes" id="UP001521931">
    <property type="component" value="Unassembled WGS sequence"/>
</dbReference>
<evidence type="ECO:0000313" key="2">
    <source>
        <dbReference type="EMBL" id="MCG7323571.1"/>
    </source>
</evidence>
<evidence type="ECO:0000313" key="3">
    <source>
        <dbReference type="Proteomes" id="UP001521931"/>
    </source>
</evidence>
<feature type="region of interest" description="Disordered" evidence="1">
    <location>
        <begin position="205"/>
        <end position="224"/>
    </location>
</feature>
<reference evidence="2 3" key="1">
    <citation type="submission" date="2022-02" db="EMBL/GenBank/DDBJ databases">
        <title>Uncovering new skin microbiome diversity through culturing and metagenomics.</title>
        <authorList>
            <person name="Conlan S."/>
            <person name="Deming C."/>
            <person name="Nisc Comparative Sequencing Program N."/>
            <person name="Segre J.A."/>
        </authorList>
    </citation>
    <scope>NUCLEOTIDE SEQUENCE [LARGE SCALE GENOMIC DNA]</scope>
    <source>
        <strain evidence="2 3">ACRQZ</strain>
    </source>
</reference>
<dbReference type="EMBL" id="JAKRCV010000085">
    <property type="protein sequence ID" value="MCG7323571.1"/>
    <property type="molecule type" value="Genomic_DNA"/>
</dbReference>
<feature type="region of interest" description="Disordered" evidence="1">
    <location>
        <begin position="452"/>
        <end position="494"/>
    </location>
</feature>
<sequence length="523" mass="56841">MTTLEQVRRWSASGVRDVAASVGGRAVTLGGVAQRLPDEVAGWRGEAADAARSGLDGVRAGVRAEAAEVAAVAEALQAAAGRLDQLVVALRQLEESLRTTGFELTDDGRVVDLQACLPAVDAAWSPAERLGLRTTAEGDVQALLATADDVDHSLARALAGIGAGEVTSSSAVCRPGVATATSVAASAASRDEDLRTRAHQVVGVVSSHTHKRGRGPVSEESRQRYAEDEAFATAADEYSDHGDAGMLARSVLLATGDHELAQWVYTHPYEWAHEAEPFESPDGAPYVMDVPVQHSTLTLWARAATAVSQGYLDGQRPRVVRTPRPDPRAVEVARNRAAHDMFGKVTNRVHVEYGATAQRIARGHSYDKHVLGLDKKGAKVHTPDMPEITSHAELEERIFRTMYTQPRVELAGQRAYHLDRTDQHIVITNERASDGGTSFRVTQEGHEQRMLAQDAAQRAREGLDPTPPPRTAPGDLQQEYVDRNPLPEKPPTTWRTEMTTTLTTLRDGTQPTWTWPWSSEERR</sequence>
<comment type="caution">
    <text evidence="2">The sequence shown here is derived from an EMBL/GenBank/DDBJ whole genome shotgun (WGS) entry which is preliminary data.</text>
</comment>
<keyword evidence="3" id="KW-1185">Reference proteome</keyword>
<evidence type="ECO:0000256" key="1">
    <source>
        <dbReference type="SAM" id="MobiDB-lite"/>
    </source>
</evidence>
<accession>A0ABS9Q6R4</accession>
<dbReference type="RefSeq" id="WP_239266359.1">
    <property type="nucleotide sequence ID" value="NZ_JAKRCV010000085.1"/>
</dbReference>
<gene>
    <name evidence="2" type="ORF">MHL29_16975</name>
</gene>
<name>A0ABS9Q6R4_9MICO</name>
<protein>
    <submittedName>
        <fullName evidence="2">Uncharacterized protein</fullName>
    </submittedName>
</protein>